<proteinExistence type="predicted"/>
<accession>A0AAX0B7W5</accession>
<dbReference type="Proteomes" id="UP001193748">
    <property type="component" value="Unassembled WGS sequence"/>
</dbReference>
<dbReference type="EMBL" id="JABSWW010000001">
    <property type="protein sequence ID" value="NRT91279.1"/>
    <property type="molecule type" value="Genomic_DNA"/>
</dbReference>
<organism evidence="1 2">
    <name type="scientific">Clostridium beijerinckii</name>
    <name type="common">Clostridium MP</name>
    <dbReference type="NCBI Taxonomy" id="1520"/>
    <lineage>
        <taxon>Bacteria</taxon>
        <taxon>Bacillati</taxon>
        <taxon>Bacillota</taxon>
        <taxon>Clostridia</taxon>
        <taxon>Eubacteriales</taxon>
        <taxon>Clostridiaceae</taxon>
        <taxon>Clostridium</taxon>
    </lineage>
</organism>
<comment type="caution">
    <text evidence="1">The sequence shown here is derived from an EMBL/GenBank/DDBJ whole genome shotgun (WGS) entry which is preliminary data.</text>
</comment>
<dbReference type="AlphaFoldDB" id="A0AAX0B7W5"/>
<evidence type="ECO:0000313" key="1">
    <source>
        <dbReference type="EMBL" id="NRT91279.1"/>
    </source>
</evidence>
<evidence type="ECO:0000313" key="2">
    <source>
        <dbReference type="Proteomes" id="UP001193748"/>
    </source>
</evidence>
<sequence>MNKRLLIFEDGTNEKVISKYLSEINGVDANKSNNGMVT</sequence>
<reference evidence="1" key="1">
    <citation type="submission" date="2020-05" db="EMBL/GenBank/DDBJ databases">
        <authorList>
            <person name="Brown S."/>
            <person name="Huntemann M."/>
            <person name="Clum A."/>
            <person name="Spunde A."/>
            <person name="Palaniappan K."/>
            <person name="Ritter S."/>
            <person name="Mikhailova N."/>
            <person name="Chen I.-M."/>
            <person name="Stamatis D."/>
            <person name="Reddy T."/>
            <person name="O'Malley R."/>
            <person name="Daum C."/>
            <person name="Shapiro N."/>
            <person name="Ivanova N."/>
            <person name="Kyrpides N."/>
            <person name="Woyke T."/>
        </authorList>
    </citation>
    <scope>NUCLEOTIDE SEQUENCE</scope>
    <source>
        <strain evidence="1">DJ080</strain>
    </source>
</reference>
<gene>
    <name evidence="1" type="ORF">B0H41_004958</name>
</gene>
<name>A0AAX0B7W5_CLOBE</name>
<reference evidence="1" key="2">
    <citation type="journal article" date="2022" name="Nat. Biotechnol.">
        <title>Carbon-negative production of acetone and isopropanol by gas fermentation at industrial pilot scale.</title>
        <authorList>
            <person name="Liew F.E."/>
            <person name="Nogle R."/>
            <person name="Abdalla T."/>
            <person name="Rasor B.J."/>
            <person name="Canter C."/>
            <person name="Jensen R.O."/>
            <person name="Wang L."/>
            <person name="Strutz J."/>
            <person name="Chirania P."/>
            <person name="De Tissera S."/>
            <person name="Mueller A.P."/>
            <person name="Ruan Z."/>
            <person name="Gao A."/>
            <person name="Tran L."/>
            <person name="Engle N.L."/>
            <person name="Bromley J.C."/>
            <person name="Daniell J."/>
            <person name="Conrado R."/>
            <person name="Tschaplinski T.J."/>
            <person name="Giannone R.J."/>
            <person name="Hettich R.L."/>
            <person name="Karim A.S."/>
            <person name="Simpson S.D."/>
            <person name="Brown S.D."/>
            <person name="Leang C."/>
            <person name="Jewett M.C."/>
            <person name="Kopke M."/>
        </authorList>
    </citation>
    <scope>NUCLEOTIDE SEQUENCE</scope>
    <source>
        <strain evidence="1">DJ080</strain>
    </source>
</reference>
<protein>
    <submittedName>
        <fullName evidence="1">Uncharacterized protein</fullName>
    </submittedName>
</protein>